<dbReference type="Gene3D" id="1.10.167.10">
    <property type="entry name" value="Regulator of G-protein Signalling 4, domain 2"/>
    <property type="match status" value="1"/>
</dbReference>
<dbReference type="InterPro" id="IPR036305">
    <property type="entry name" value="RGS_sf"/>
</dbReference>
<feature type="domain" description="PXA" evidence="5">
    <location>
        <begin position="88"/>
        <end position="255"/>
    </location>
</feature>
<feature type="domain" description="RGS" evidence="3">
    <location>
        <begin position="362"/>
        <end position="430"/>
    </location>
</feature>
<evidence type="ECO:0000259" key="3">
    <source>
        <dbReference type="PROSITE" id="PS50132"/>
    </source>
</evidence>
<feature type="domain" description="PX" evidence="4">
    <location>
        <begin position="469"/>
        <end position="604"/>
    </location>
</feature>
<organism evidence="6 7">
    <name type="scientific">Acropora cervicornis</name>
    <name type="common">Staghorn coral</name>
    <dbReference type="NCBI Taxonomy" id="6130"/>
    <lineage>
        <taxon>Eukaryota</taxon>
        <taxon>Metazoa</taxon>
        <taxon>Cnidaria</taxon>
        <taxon>Anthozoa</taxon>
        <taxon>Hexacorallia</taxon>
        <taxon>Scleractinia</taxon>
        <taxon>Astrocoeniina</taxon>
        <taxon>Acroporidae</taxon>
        <taxon>Acropora</taxon>
    </lineage>
</organism>
<dbReference type="Gene3D" id="3.30.1520.10">
    <property type="entry name" value="Phox-like domain"/>
    <property type="match status" value="1"/>
</dbReference>
<comment type="similarity">
    <text evidence="1">Belongs to the sorting nexin family.</text>
</comment>
<dbReference type="InterPro" id="IPR003114">
    <property type="entry name" value="Phox_assoc"/>
</dbReference>
<sequence length="692" mass="79555">MQIYLVAGCVLLLALLWQVGFFQGLLSTIWIGFVALLGISSGVMLCLLSGKQRIPPKPIPSTRVETVSRFLAELTQTHLPYKHKTLVSRPVDKTIQEVFDLFIRDFCLSWYRGLGKDETAFVDLLTEELWIITANIVERLKGMDTVKFLSNDVVEILSRHFQQLRLADTRNFSDNALPFVLHPCLKSRKEELDYLRKASEVLLCCLLPVKNYRCTMMRNLLREILAFSVFQPLTDTICDPDYINQTLLVHLEAKEALTAQHKQGIDQFGQDNKQGKAVKKDVQLRARNLKRYINQCTVAKSQCERRIKLLGGPDYTNHRTAETKLAGQEKVKASQKPSKTHSKVLSFNEVMENSLARSFFIAQEIYEVYVAPSSDKSVKLDTTLIRGMEQFLNGTHGLQAFFEAQKRVFNNLEERFYRKFVLSGEYSMFVCQSEAEMDDLRAQNKDDDNLEKKEMLMGEFKNQTHQLEIVRRSYGCEAEWNTDGERSTPVFAIVVHSTGDERGEMMREGDVAVSSEGWVVTRRFKDFETLHVKLKECCAWLSRELPVPSKKWYKSIDSDFLERSRKALEEYLQTLLADEKLCLSEELEPTKKGFSLLSVLKSTLRKDSIAEPFYGLIGEVFELKGVFKWLRRSLIAFVHVTSGGNINKEIHGMVEWLVSESMVMYYIHLFRDSMWPGGELAKPAAQRTDLER</sequence>
<accession>A0AAD9QLD8</accession>
<dbReference type="EMBL" id="JARQWQ010000026">
    <property type="protein sequence ID" value="KAK2563095.1"/>
    <property type="molecule type" value="Genomic_DNA"/>
</dbReference>
<dbReference type="InterPro" id="IPR016137">
    <property type="entry name" value="RGS"/>
</dbReference>
<dbReference type="SUPFAM" id="SSF48097">
    <property type="entry name" value="Regulator of G-protein signaling, RGS"/>
    <property type="match status" value="1"/>
</dbReference>
<evidence type="ECO:0000256" key="2">
    <source>
        <dbReference type="SAM" id="Phobius"/>
    </source>
</evidence>
<dbReference type="PANTHER" id="PTHR22775">
    <property type="entry name" value="SORTING NEXIN"/>
    <property type="match status" value="1"/>
</dbReference>
<dbReference type="SMART" id="SM00312">
    <property type="entry name" value="PX"/>
    <property type="match status" value="1"/>
</dbReference>
<evidence type="ECO:0000313" key="7">
    <source>
        <dbReference type="Proteomes" id="UP001249851"/>
    </source>
</evidence>
<dbReference type="InterPro" id="IPR036871">
    <property type="entry name" value="PX_dom_sf"/>
</dbReference>
<dbReference type="SUPFAM" id="SSF64268">
    <property type="entry name" value="PX domain"/>
    <property type="match status" value="1"/>
</dbReference>
<dbReference type="InterPro" id="IPR044926">
    <property type="entry name" value="RGS_subdomain_2"/>
</dbReference>
<evidence type="ECO:0000259" key="5">
    <source>
        <dbReference type="PROSITE" id="PS51207"/>
    </source>
</evidence>
<dbReference type="Proteomes" id="UP001249851">
    <property type="component" value="Unassembled WGS sequence"/>
</dbReference>
<dbReference type="Pfam" id="PF08628">
    <property type="entry name" value="Nexin_C"/>
    <property type="match status" value="1"/>
</dbReference>
<dbReference type="AlphaFoldDB" id="A0AAD9QLD8"/>
<dbReference type="InterPro" id="IPR013937">
    <property type="entry name" value="Sorting_nexin_C"/>
</dbReference>
<keyword evidence="2" id="KW-0472">Membrane</keyword>
<comment type="caution">
    <text evidence="6">The sequence shown here is derived from an EMBL/GenBank/DDBJ whole genome shotgun (WGS) entry which is preliminary data.</text>
</comment>
<protein>
    <submittedName>
        <fullName evidence="6">Sorting nexin-25</fullName>
    </submittedName>
</protein>
<dbReference type="PROSITE" id="PS50132">
    <property type="entry name" value="RGS"/>
    <property type="match status" value="1"/>
</dbReference>
<keyword evidence="2" id="KW-0812">Transmembrane</keyword>
<dbReference type="InterPro" id="IPR001683">
    <property type="entry name" value="PX_dom"/>
</dbReference>
<feature type="transmembrane region" description="Helical" evidence="2">
    <location>
        <begin position="28"/>
        <end position="48"/>
    </location>
</feature>
<dbReference type="SMART" id="SM00313">
    <property type="entry name" value="PXA"/>
    <property type="match status" value="1"/>
</dbReference>
<evidence type="ECO:0000259" key="4">
    <source>
        <dbReference type="PROSITE" id="PS50195"/>
    </source>
</evidence>
<dbReference type="PROSITE" id="PS50195">
    <property type="entry name" value="PX"/>
    <property type="match status" value="1"/>
</dbReference>
<proteinExistence type="inferred from homology"/>
<keyword evidence="7" id="KW-1185">Reference proteome</keyword>
<gene>
    <name evidence="6" type="ORF">P5673_013433</name>
</gene>
<dbReference type="Pfam" id="PF00615">
    <property type="entry name" value="RGS"/>
    <property type="match status" value="1"/>
</dbReference>
<evidence type="ECO:0000256" key="1">
    <source>
        <dbReference type="ARBA" id="ARBA00010883"/>
    </source>
</evidence>
<dbReference type="PROSITE" id="PS51207">
    <property type="entry name" value="PXA"/>
    <property type="match status" value="1"/>
</dbReference>
<evidence type="ECO:0000313" key="6">
    <source>
        <dbReference type="EMBL" id="KAK2563095.1"/>
    </source>
</evidence>
<name>A0AAD9QLD8_ACRCE</name>
<dbReference type="GO" id="GO:0035091">
    <property type="term" value="F:phosphatidylinositol binding"/>
    <property type="evidence" value="ECO:0007669"/>
    <property type="project" value="InterPro"/>
</dbReference>
<reference evidence="6" key="2">
    <citation type="journal article" date="2023" name="Science">
        <title>Genomic signatures of disease resistance in endangered staghorn corals.</title>
        <authorList>
            <person name="Vollmer S.V."/>
            <person name="Selwyn J.D."/>
            <person name="Despard B.A."/>
            <person name="Roesel C.L."/>
        </authorList>
    </citation>
    <scope>NUCLEOTIDE SEQUENCE</scope>
    <source>
        <strain evidence="6">K2</strain>
    </source>
</reference>
<dbReference type="Pfam" id="PF00787">
    <property type="entry name" value="PX"/>
    <property type="match status" value="1"/>
</dbReference>
<dbReference type="Pfam" id="PF02194">
    <property type="entry name" value="PXA"/>
    <property type="match status" value="1"/>
</dbReference>
<dbReference type="PANTHER" id="PTHR22775:SF48">
    <property type="entry name" value="SORTING NEXIN-25"/>
    <property type="match status" value="1"/>
</dbReference>
<keyword evidence="2" id="KW-1133">Transmembrane helix</keyword>
<reference evidence="6" key="1">
    <citation type="journal article" date="2023" name="G3 (Bethesda)">
        <title>Whole genome assembly and annotation of the endangered Caribbean coral Acropora cervicornis.</title>
        <authorList>
            <person name="Selwyn J.D."/>
            <person name="Vollmer S.V."/>
        </authorList>
    </citation>
    <scope>NUCLEOTIDE SEQUENCE</scope>
    <source>
        <strain evidence="6">K2</strain>
    </source>
</reference>